<dbReference type="EMBL" id="CAEZSR010000186">
    <property type="protein sequence ID" value="CAB4585680.1"/>
    <property type="molecule type" value="Genomic_DNA"/>
</dbReference>
<organism evidence="1">
    <name type="scientific">freshwater metagenome</name>
    <dbReference type="NCBI Taxonomy" id="449393"/>
    <lineage>
        <taxon>unclassified sequences</taxon>
        <taxon>metagenomes</taxon>
        <taxon>ecological metagenomes</taxon>
    </lineage>
</organism>
<name>A0A6J6FAS7_9ZZZZ</name>
<sequence>MPLAEQLPGYTARATEALDATAVPPSLRALVLAYFDSLQNRVAPTDR</sequence>
<proteinExistence type="predicted"/>
<protein>
    <submittedName>
        <fullName evidence="1">Unannotated protein</fullName>
    </submittedName>
</protein>
<accession>A0A6J6FAS7</accession>
<dbReference type="AlphaFoldDB" id="A0A6J6FAS7"/>
<reference evidence="1" key="1">
    <citation type="submission" date="2020-05" db="EMBL/GenBank/DDBJ databases">
        <authorList>
            <person name="Chiriac C."/>
            <person name="Salcher M."/>
            <person name="Ghai R."/>
            <person name="Kavagutti S V."/>
        </authorList>
    </citation>
    <scope>NUCLEOTIDE SEQUENCE</scope>
</reference>
<gene>
    <name evidence="1" type="ORF">UFOPK1493_03393</name>
</gene>
<evidence type="ECO:0000313" key="1">
    <source>
        <dbReference type="EMBL" id="CAB4585680.1"/>
    </source>
</evidence>